<dbReference type="EMBL" id="KZ821475">
    <property type="protein sequence ID" value="PYH31133.1"/>
    <property type="molecule type" value="Genomic_DNA"/>
</dbReference>
<dbReference type="RefSeq" id="XP_025476611.1">
    <property type="nucleotide sequence ID" value="XM_025625473.1"/>
</dbReference>
<gene>
    <name evidence="1" type="ORF">BO87DRAFT_399825</name>
</gene>
<dbReference type="AlphaFoldDB" id="A0A318YFA3"/>
<proteinExistence type="predicted"/>
<evidence type="ECO:0000313" key="2">
    <source>
        <dbReference type="Proteomes" id="UP000247647"/>
    </source>
</evidence>
<dbReference type="Proteomes" id="UP000247647">
    <property type="component" value="Unassembled WGS sequence"/>
</dbReference>
<protein>
    <submittedName>
        <fullName evidence="1">Uncharacterized protein</fullName>
    </submittedName>
</protein>
<sequence length="119" mass="13389">MLADLQEAAEFPLITRRMLAKPSRIEHPWSSWNMVNSNESLFMETIIVQLLSLVVLVINSKPLLSTQLPARVFSSSHLRVVKAQVEVEVEIPWETPIGQPLSRGVHVSCLLIFPRSSSD</sequence>
<keyword evidence="2" id="KW-1185">Reference proteome</keyword>
<evidence type="ECO:0000313" key="1">
    <source>
        <dbReference type="EMBL" id="PYH31133.1"/>
    </source>
</evidence>
<dbReference type="OrthoDB" id="10510015at2759"/>
<organism evidence="1 2">
    <name type="scientific">Aspergillus neoniger (strain CBS 115656)</name>
    <dbReference type="NCBI Taxonomy" id="1448310"/>
    <lineage>
        <taxon>Eukaryota</taxon>
        <taxon>Fungi</taxon>
        <taxon>Dikarya</taxon>
        <taxon>Ascomycota</taxon>
        <taxon>Pezizomycotina</taxon>
        <taxon>Eurotiomycetes</taxon>
        <taxon>Eurotiomycetidae</taxon>
        <taxon>Eurotiales</taxon>
        <taxon>Aspergillaceae</taxon>
        <taxon>Aspergillus</taxon>
        <taxon>Aspergillus subgen. Circumdati</taxon>
    </lineage>
</organism>
<dbReference type="GeneID" id="37127929"/>
<accession>A0A318YFA3</accession>
<name>A0A318YFA3_ASPNB</name>
<reference evidence="1" key="1">
    <citation type="submission" date="2016-12" db="EMBL/GenBank/DDBJ databases">
        <title>The genomes of Aspergillus section Nigri reveals drivers in fungal speciation.</title>
        <authorList>
            <consortium name="DOE Joint Genome Institute"/>
            <person name="Vesth T.C."/>
            <person name="Nybo J."/>
            <person name="Theobald S."/>
            <person name="Brandl J."/>
            <person name="Frisvad J.C."/>
            <person name="Nielsen K.F."/>
            <person name="Lyhne E.K."/>
            <person name="Kogle M.E."/>
            <person name="Kuo A."/>
            <person name="Riley R."/>
            <person name="Clum A."/>
            <person name="Nolan M."/>
            <person name="Lipzen A."/>
            <person name="Salamov A."/>
            <person name="Henrissat B."/>
            <person name="Wiebenga A."/>
            <person name="De Vries R.P."/>
            <person name="Grigoriev I.V."/>
            <person name="Mortensen U.H."/>
            <person name="Andersen M.R."/>
            <person name="Baker S.E."/>
        </authorList>
    </citation>
    <scope>NUCLEOTIDE SEQUENCE [LARGE SCALE GENOMIC DNA]</scope>
    <source>
        <strain evidence="1">CBS 115656</strain>
    </source>
</reference>